<comment type="caution">
    <text evidence="1">The sequence shown here is derived from an EMBL/GenBank/DDBJ whole genome shotgun (WGS) entry which is preliminary data.</text>
</comment>
<sequence>MKKLIPYEIDGKELSVAYLQHVIEGHLSDIEDPLVGDLSYYSENAQYTPSSLKVTSITPMGNESYSMSYQFKWTIFNGCLDINSDESTTERVSFNVKPHALEFDIIDTIRSTMTDEL</sequence>
<gene>
    <name evidence="1" type="ORF">EAH77_04840</name>
</gene>
<reference evidence="1 2" key="1">
    <citation type="journal article" date="2019" name="Environ. Microbiol.">
        <title>Species interactions and distinct microbial communities in high Arctic permafrost affected cryosols are associated with the CH4 and CO2 gas fluxes.</title>
        <authorList>
            <person name="Altshuler I."/>
            <person name="Hamel J."/>
            <person name="Turney S."/>
            <person name="Magnuson E."/>
            <person name="Levesque R."/>
            <person name="Greer C."/>
            <person name="Whyte L.G."/>
        </authorList>
    </citation>
    <scope>NUCLEOTIDE SEQUENCE [LARGE SCALE GENOMIC DNA]</scope>
    <source>
        <strain evidence="1 2">E4</strain>
    </source>
</reference>
<accession>A0A502GQH2</accession>
<keyword evidence="2" id="KW-1185">Reference proteome</keyword>
<dbReference type="RefSeq" id="WP_140470667.1">
    <property type="nucleotide sequence ID" value="NZ_RCZD01000002.1"/>
</dbReference>
<dbReference type="EMBL" id="RCZD01000002">
    <property type="protein sequence ID" value="TPG64151.1"/>
    <property type="molecule type" value="Genomic_DNA"/>
</dbReference>
<evidence type="ECO:0000313" key="1">
    <source>
        <dbReference type="EMBL" id="TPG64151.1"/>
    </source>
</evidence>
<dbReference type="OrthoDB" id="5889969at2"/>
<dbReference type="Proteomes" id="UP000317663">
    <property type="component" value="Unassembled WGS sequence"/>
</dbReference>
<name>A0A502GQH2_9GAMM</name>
<organism evidence="1 2">
    <name type="scientific">Ewingella americana</name>
    <dbReference type="NCBI Taxonomy" id="41202"/>
    <lineage>
        <taxon>Bacteria</taxon>
        <taxon>Pseudomonadati</taxon>
        <taxon>Pseudomonadota</taxon>
        <taxon>Gammaproteobacteria</taxon>
        <taxon>Enterobacterales</taxon>
        <taxon>Yersiniaceae</taxon>
        <taxon>Ewingella</taxon>
    </lineage>
</organism>
<protein>
    <submittedName>
        <fullName evidence="1">Uncharacterized protein</fullName>
    </submittedName>
</protein>
<dbReference type="AlphaFoldDB" id="A0A502GQH2"/>
<proteinExistence type="predicted"/>
<evidence type="ECO:0000313" key="2">
    <source>
        <dbReference type="Proteomes" id="UP000317663"/>
    </source>
</evidence>